<reference evidence="2 3" key="1">
    <citation type="submission" date="2013-05" db="EMBL/GenBank/DDBJ databases">
        <title>Genome sequence of Streptomyces sparsogenes DSM 40356.</title>
        <authorList>
            <person name="Coyne S."/>
            <person name="Seebeck F.P."/>
        </authorList>
    </citation>
    <scope>NUCLEOTIDE SEQUENCE [LARGE SCALE GENOMIC DNA]</scope>
    <source>
        <strain evidence="2 3">DSM 40356</strain>
    </source>
</reference>
<sequence length="124" mass="13658">MTATSGSAQKIADEFLRAWLGRDVEKALGFLADDIVCEAPSGRFEGLDRYRQFLEPFASSLISGRVIDVLGDDTHAATVYTTETPFAKDFRGMDYITVEDGRISHVISVFDLSPAIRARGNPQQ</sequence>
<dbReference type="Gene3D" id="3.10.450.50">
    <property type="match status" value="1"/>
</dbReference>
<evidence type="ECO:0000313" key="2">
    <source>
        <dbReference type="EMBL" id="OMI36136.1"/>
    </source>
</evidence>
<evidence type="ECO:0000313" key="3">
    <source>
        <dbReference type="Proteomes" id="UP000186168"/>
    </source>
</evidence>
<name>A0A1R1SD05_9ACTN</name>
<dbReference type="SUPFAM" id="SSF54427">
    <property type="entry name" value="NTF2-like"/>
    <property type="match status" value="1"/>
</dbReference>
<gene>
    <name evidence="2" type="ORF">SPAR_27711</name>
</gene>
<comment type="caution">
    <text evidence="2">The sequence shown here is derived from an EMBL/GenBank/DDBJ whole genome shotgun (WGS) entry which is preliminary data.</text>
</comment>
<dbReference type="InterPro" id="IPR032710">
    <property type="entry name" value="NTF2-like_dom_sf"/>
</dbReference>
<accession>A0A1R1SD05</accession>
<dbReference type="AlphaFoldDB" id="A0A1R1SD05"/>
<dbReference type="Pfam" id="PF12680">
    <property type="entry name" value="SnoaL_2"/>
    <property type="match status" value="1"/>
</dbReference>
<dbReference type="GeneID" id="96747590"/>
<keyword evidence="3" id="KW-1185">Reference proteome</keyword>
<dbReference type="STRING" id="67365.GCA_001704635_02987"/>
<protein>
    <recommendedName>
        <fullName evidence="1">SnoaL-like domain-containing protein</fullName>
    </recommendedName>
</protein>
<dbReference type="RefSeq" id="WP_065967523.1">
    <property type="nucleotide sequence ID" value="NZ_ASQP01000356.1"/>
</dbReference>
<dbReference type="EMBL" id="ASQP01000356">
    <property type="protein sequence ID" value="OMI36136.1"/>
    <property type="molecule type" value="Genomic_DNA"/>
</dbReference>
<dbReference type="Proteomes" id="UP000186168">
    <property type="component" value="Unassembled WGS sequence"/>
</dbReference>
<organism evidence="2 3">
    <name type="scientific">Streptomyces sparsogenes DSM 40356</name>
    <dbReference type="NCBI Taxonomy" id="1331668"/>
    <lineage>
        <taxon>Bacteria</taxon>
        <taxon>Bacillati</taxon>
        <taxon>Actinomycetota</taxon>
        <taxon>Actinomycetes</taxon>
        <taxon>Kitasatosporales</taxon>
        <taxon>Streptomycetaceae</taxon>
        <taxon>Streptomyces</taxon>
    </lineage>
</organism>
<proteinExistence type="predicted"/>
<evidence type="ECO:0000259" key="1">
    <source>
        <dbReference type="Pfam" id="PF12680"/>
    </source>
</evidence>
<feature type="domain" description="SnoaL-like" evidence="1">
    <location>
        <begin position="13"/>
        <end position="105"/>
    </location>
</feature>
<dbReference type="InterPro" id="IPR037401">
    <property type="entry name" value="SnoaL-like"/>
</dbReference>